<organism evidence="11">
    <name type="scientific">uncultured Eubacteriales bacterium</name>
    <dbReference type="NCBI Taxonomy" id="172733"/>
    <lineage>
        <taxon>Bacteria</taxon>
        <taxon>Bacillati</taxon>
        <taxon>Bacillota</taxon>
        <taxon>Clostridia</taxon>
        <taxon>Eubacteriales</taxon>
        <taxon>environmental samples</taxon>
    </lineage>
</organism>
<comment type="pathway">
    <text evidence="10">Polyol metabolism; 1,2-propanediol degradation.</text>
</comment>
<evidence type="ECO:0000256" key="5">
    <source>
        <dbReference type="ARBA" id="ARBA00022679"/>
    </source>
</evidence>
<evidence type="ECO:0000256" key="7">
    <source>
        <dbReference type="ARBA" id="ARBA00022833"/>
    </source>
</evidence>
<evidence type="ECO:0000256" key="10">
    <source>
        <dbReference type="PIRNR" id="PIRNR010130"/>
    </source>
</evidence>
<evidence type="ECO:0000256" key="1">
    <source>
        <dbReference type="ARBA" id="ARBA00001947"/>
    </source>
</evidence>
<evidence type="ECO:0000313" key="11">
    <source>
        <dbReference type="EMBL" id="SBW11701.1"/>
    </source>
</evidence>
<dbReference type="EC" id="2.3.1.222" evidence="3 10"/>
<evidence type="ECO:0000256" key="4">
    <source>
        <dbReference type="ARBA" id="ARBA00020837"/>
    </source>
</evidence>
<comment type="similarity">
    <text evidence="2 10">Belongs to the PduL family.</text>
</comment>
<keyword evidence="5 10" id="KW-0808">Transferase</keyword>
<comment type="function">
    <text evidence="10">Involved in 1,2-propanediol (1,2-PD) degradation by catalyzing the conversion of propanoyl-CoA to propanoyl-phosphate.</text>
</comment>
<comment type="cofactor">
    <cofactor evidence="1">
        <name>Zn(2+)</name>
        <dbReference type="ChEBI" id="CHEBI:29105"/>
    </cofactor>
</comment>
<evidence type="ECO:0000256" key="6">
    <source>
        <dbReference type="ARBA" id="ARBA00022723"/>
    </source>
</evidence>
<sequence>MEKIVSAVMDAVHKAGLVEVEVSARHVHLTDADVETLFGPGAKLEPKRPLSQPGQFLSEQRVTLVGPKGRKERTAVLGPVRGATQVELSKSDCVDLGVNAPLRESGDVKGSAPITIEGPCGSLHLEEGAIVAHNHIHVTAPDSVMLDLHDKQRVSVAVMTERPVVFHDVIIRVSTEYSCKMHIDFDEANAAMVSGFTLGKIIRK</sequence>
<comment type="catalytic activity">
    <reaction evidence="9 10">
        <text>propanoyl-CoA + phosphate = propanoyl phosphate + CoA</text>
        <dbReference type="Rhea" id="RHEA:28046"/>
        <dbReference type="ChEBI" id="CHEBI:43474"/>
        <dbReference type="ChEBI" id="CHEBI:57287"/>
        <dbReference type="ChEBI" id="CHEBI:57392"/>
        <dbReference type="ChEBI" id="CHEBI:58933"/>
        <dbReference type="EC" id="2.3.1.222"/>
    </reaction>
</comment>
<name>A0A212KJ78_9FIRM</name>
<keyword evidence="7" id="KW-0862">Zinc</keyword>
<dbReference type="PIRSF" id="PIRSF010130">
    <property type="entry name" value="PduL"/>
    <property type="match status" value="1"/>
</dbReference>
<dbReference type="AlphaFoldDB" id="A0A212KJ78"/>
<keyword evidence="6" id="KW-0479">Metal-binding</keyword>
<reference evidence="11" key="1">
    <citation type="submission" date="2016-04" db="EMBL/GenBank/DDBJ databases">
        <authorList>
            <person name="Evans L.H."/>
            <person name="Alamgir A."/>
            <person name="Owens N."/>
            <person name="Weber N.D."/>
            <person name="Virtaneva K."/>
            <person name="Barbian K."/>
            <person name="Babar A."/>
            <person name="Rosenke K."/>
        </authorList>
    </citation>
    <scope>NUCLEOTIDE SEQUENCE</scope>
    <source>
        <strain evidence="11">86</strain>
    </source>
</reference>
<dbReference type="NCBIfam" id="NF011652">
    <property type="entry name" value="PRK15070.1"/>
    <property type="match status" value="1"/>
</dbReference>
<proteinExistence type="inferred from homology"/>
<keyword evidence="8 10" id="KW-0012">Acyltransferase</keyword>
<protein>
    <recommendedName>
        <fullName evidence="4 10">Phosphate propanoyltransferase</fullName>
        <ecNumber evidence="3 10">2.3.1.222</ecNumber>
    </recommendedName>
</protein>
<dbReference type="PANTHER" id="PTHR39453:SF1">
    <property type="entry name" value="PHOSPHATE PROPANOYLTRANSFERASE"/>
    <property type="match status" value="1"/>
</dbReference>
<dbReference type="EMBL" id="FLUN01000001">
    <property type="protein sequence ID" value="SBW11701.1"/>
    <property type="molecule type" value="Genomic_DNA"/>
</dbReference>
<dbReference type="GO" id="GO:0016747">
    <property type="term" value="F:acyltransferase activity, transferring groups other than amino-acyl groups"/>
    <property type="evidence" value="ECO:0007669"/>
    <property type="project" value="InterPro"/>
</dbReference>
<dbReference type="InterPro" id="IPR008300">
    <property type="entry name" value="PTAC"/>
</dbReference>
<evidence type="ECO:0000256" key="9">
    <source>
        <dbReference type="ARBA" id="ARBA00047589"/>
    </source>
</evidence>
<dbReference type="GO" id="GO:0051144">
    <property type="term" value="P:1,2-propanediol catabolic process"/>
    <property type="evidence" value="ECO:0007669"/>
    <property type="project" value="UniProtKB-UniPathway"/>
</dbReference>
<dbReference type="UniPathway" id="UPA00621"/>
<accession>A0A212KJ78</accession>
<evidence type="ECO:0000256" key="8">
    <source>
        <dbReference type="ARBA" id="ARBA00023315"/>
    </source>
</evidence>
<dbReference type="Pfam" id="PF06130">
    <property type="entry name" value="PTAC"/>
    <property type="match status" value="1"/>
</dbReference>
<dbReference type="PANTHER" id="PTHR39453">
    <property type="entry name" value="PHOSPHATE PROPANOYLTRANSFERASE"/>
    <property type="match status" value="1"/>
</dbReference>
<evidence type="ECO:0000256" key="2">
    <source>
        <dbReference type="ARBA" id="ARBA00007342"/>
    </source>
</evidence>
<gene>
    <name evidence="11" type="primary">pduL</name>
    <name evidence="11" type="ORF">KL86CLO1_13361</name>
</gene>
<dbReference type="GO" id="GO:0046872">
    <property type="term" value="F:metal ion binding"/>
    <property type="evidence" value="ECO:0007669"/>
    <property type="project" value="UniProtKB-KW"/>
</dbReference>
<evidence type="ECO:0000256" key="3">
    <source>
        <dbReference type="ARBA" id="ARBA00012206"/>
    </source>
</evidence>